<sequence>MDENRGKYMRLVRSGCKKMEKKEEGRKHKVPMLVGKEGNFEKIWVPIKVINHHRIVELLDKSQDEFGYHQGLLRIYCDIASFKNMLRSITNN</sequence>
<dbReference type="GO" id="GO:0009733">
    <property type="term" value="P:response to auxin"/>
    <property type="evidence" value="ECO:0007669"/>
    <property type="project" value="InterPro"/>
</dbReference>
<dbReference type="Pfam" id="PF02519">
    <property type="entry name" value="Auxin_inducible"/>
    <property type="match status" value="1"/>
</dbReference>
<evidence type="ECO:0000256" key="1">
    <source>
        <dbReference type="ARBA" id="ARBA00006974"/>
    </source>
</evidence>
<organism evidence="2 3">
    <name type="scientific">Senna tora</name>
    <dbReference type="NCBI Taxonomy" id="362788"/>
    <lineage>
        <taxon>Eukaryota</taxon>
        <taxon>Viridiplantae</taxon>
        <taxon>Streptophyta</taxon>
        <taxon>Embryophyta</taxon>
        <taxon>Tracheophyta</taxon>
        <taxon>Spermatophyta</taxon>
        <taxon>Magnoliopsida</taxon>
        <taxon>eudicotyledons</taxon>
        <taxon>Gunneridae</taxon>
        <taxon>Pentapetalae</taxon>
        <taxon>rosids</taxon>
        <taxon>fabids</taxon>
        <taxon>Fabales</taxon>
        <taxon>Fabaceae</taxon>
        <taxon>Caesalpinioideae</taxon>
        <taxon>Cassia clade</taxon>
        <taxon>Senna</taxon>
    </lineage>
</organism>
<dbReference type="EMBL" id="JAAIUW010000005">
    <property type="protein sequence ID" value="KAF7833489.1"/>
    <property type="molecule type" value="Genomic_DNA"/>
</dbReference>
<proteinExistence type="inferred from homology"/>
<dbReference type="AlphaFoldDB" id="A0A835C687"/>
<dbReference type="InterPro" id="IPR003676">
    <property type="entry name" value="SAUR_fam"/>
</dbReference>
<reference evidence="2" key="1">
    <citation type="submission" date="2020-09" db="EMBL/GenBank/DDBJ databases">
        <title>Genome-Enabled Discovery of Anthraquinone Biosynthesis in Senna tora.</title>
        <authorList>
            <person name="Kang S.-H."/>
            <person name="Pandey R.P."/>
            <person name="Lee C.-M."/>
            <person name="Sim J.-S."/>
            <person name="Jeong J.-T."/>
            <person name="Choi B.-S."/>
            <person name="Jung M."/>
            <person name="Ginzburg D."/>
            <person name="Zhao K."/>
            <person name="Won S.Y."/>
            <person name="Oh T.-J."/>
            <person name="Yu Y."/>
            <person name="Kim N.-H."/>
            <person name="Lee O.R."/>
            <person name="Lee T.-H."/>
            <person name="Bashyal P."/>
            <person name="Kim T.-S."/>
            <person name="Lee W.-H."/>
            <person name="Kawkins C."/>
            <person name="Kim C.-K."/>
            <person name="Kim J.S."/>
            <person name="Ahn B.O."/>
            <person name="Rhee S.Y."/>
            <person name="Sohng J.K."/>
        </authorList>
    </citation>
    <scope>NUCLEOTIDE SEQUENCE</scope>
    <source>
        <tissue evidence="2">Leaf</tissue>
    </source>
</reference>
<keyword evidence="3" id="KW-1185">Reference proteome</keyword>
<accession>A0A835C687</accession>
<comment type="caution">
    <text evidence="2">The sequence shown here is derived from an EMBL/GenBank/DDBJ whole genome shotgun (WGS) entry which is preliminary data.</text>
</comment>
<dbReference type="PANTHER" id="PTHR31374">
    <property type="entry name" value="AUXIN-INDUCED PROTEIN-LIKE-RELATED"/>
    <property type="match status" value="1"/>
</dbReference>
<gene>
    <name evidence="2" type="ORF">G2W53_015822</name>
</gene>
<protein>
    <submittedName>
        <fullName evidence="2">Small auxin-up RNA</fullName>
    </submittedName>
</protein>
<comment type="similarity">
    <text evidence="1">Belongs to the ARG7 family.</text>
</comment>
<evidence type="ECO:0000313" key="3">
    <source>
        <dbReference type="Proteomes" id="UP000634136"/>
    </source>
</evidence>
<dbReference type="Proteomes" id="UP000634136">
    <property type="component" value="Unassembled WGS sequence"/>
</dbReference>
<dbReference type="PANTHER" id="PTHR31374:SF30">
    <property type="entry name" value="SAUR-LIKE AUXIN-RESPONSIVE FAMILY PROTEIN"/>
    <property type="match status" value="1"/>
</dbReference>
<name>A0A835C687_9FABA</name>
<dbReference type="OrthoDB" id="1178506at2759"/>
<evidence type="ECO:0000313" key="2">
    <source>
        <dbReference type="EMBL" id="KAF7833489.1"/>
    </source>
</evidence>